<dbReference type="AlphaFoldDB" id="A0A0E9M106"/>
<organism evidence="1 2">
    <name type="scientific">Geofilum rubicundum JCM 15548</name>
    <dbReference type="NCBI Taxonomy" id="1236989"/>
    <lineage>
        <taxon>Bacteria</taxon>
        <taxon>Pseudomonadati</taxon>
        <taxon>Bacteroidota</taxon>
        <taxon>Bacteroidia</taxon>
        <taxon>Marinilabiliales</taxon>
        <taxon>Marinilabiliaceae</taxon>
        <taxon>Geofilum</taxon>
    </lineage>
</organism>
<dbReference type="Gene3D" id="3.20.20.140">
    <property type="entry name" value="Metal-dependent hydrolases"/>
    <property type="match status" value="1"/>
</dbReference>
<dbReference type="EMBL" id="BAZW01000040">
    <property type="protein sequence ID" value="GAO31179.1"/>
    <property type="molecule type" value="Genomic_DNA"/>
</dbReference>
<dbReference type="Proteomes" id="UP000032900">
    <property type="component" value="Unassembled WGS sequence"/>
</dbReference>
<accession>A0A0E9M106</accession>
<dbReference type="STRING" id="1236989.JCM15548_13523"/>
<name>A0A0E9M106_9BACT</name>
<protein>
    <recommendedName>
        <fullName evidence="3">PHP domain-containing protein</fullName>
    </recommendedName>
</protein>
<dbReference type="Gene3D" id="1.10.150.650">
    <property type="match status" value="1"/>
</dbReference>
<comment type="caution">
    <text evidence="1">The sequence shown here is derived from an EMBL/GenBank/DDBJ whole genome shotgun (WGS) entry which is preliminary data.</text>
</comment>
<dbReference type="InterPro" id="IPR016195">
    <property type="entry name" value="Pol/histidinol_Pase-like"/>
</dbReference>
<keyword evidence="2" id="KW-1185">Reference proteome</keyword>
<dbReference type="SUPFAM" id="SSF89550">
    <property type="entry name" value="PHP domain-like"/>
    <property type="match status" value="1"/>
</dbReference>
<reference evidence="1 2" key="1">
    <citation type="journal article" date="2015" name="Microbes Environ.">
        <title>Distribution and evolution of nitrogen fixation genes in the phylum bacteroidetes.</title>
        <authorList>
            <person name="Inoue J."/>
            <person name="Oshima K."/>
            <person name="Suda W."/>
            <person name="Sakamoto M."/>
            <person name="Iino T."/>
            <person name="Noda S."/>
            <person name="Hongoh Y."/>
            <person name="Hattori M."/>
            <person name="Ohkuma M."/>
        </authorList>
    </citation>
    <scope>NUCLEOTIDE SEQUENCE [LARGE SCALE GENOMIC DNA]</scope>
    <source>
        <strain evidence="1">JCM 15548</strain>
    </source>
</reference>
<evidence type="ECO:0000313" key="2">
    <source>
        <dbReference type="Proteomes" id="UP000032900"/>
    </source>
</evidence>
<evidence type="ECO:0000313" key="1">
    <source>
        <dbReference type="EMBL" id="GAO31179.1"/>
    </source>
</evidence>
<proteinExistence type="predicted"/>
<dbReference type="RefSeq" id="WP_227625897.1">
    <property type="nucleotide sequence ID" value="NZ_BAZW01000040.1"/>
</dbReference>
<gene>
    <name evidence="1" type="ORF">JCM15548_13523</name>
</gene>
<sequence length="406" mass="45301">MSYYSKFSDKATLLQKAAGLNDWTSVKVNAHMHTPYSFSAFEDIPQALDMAVAEEVKVVGVNDFYTADGYAEWARECEKRHLFPLFNIEFISLNKEDQSNNIRANDPNNPGRIYLSGKGLSFPLQLKDPYLQQLVDVRNESNHHVERMCGKLNEILEACQAGFVLSYPKVKEEMTHGSVRERHLAKAFRLEVEARHSSAEAQKAFYKQVFGGKELKSDPADFAAVENEIRGNLLKAGGGAFVPESPQAFLDMESVRQIILQAGGMPTYPFLADDAKGGFTDFENDKERVAAQLKERGIASVEFITTRNSLAVLEDYAEYLYEQGFVVTFGTEHNTPAMEPIELKARGNTPLSARLMELNLRGACVTAAHQYLVARGEKGYVDIDGTADIASRETYEKLGRALIEEA</sequence>
<evidence type="ECO:0008006" key="3">
    <source>
        <dbReference type="Google" id="ProtNLM"/>
    </source>
</evidence>